<protein>
    <submittedName>
        <fullName evidence="1">Uncharacterized protein</fullName>
    </submittedName>
</protein>
<proteinExistence type="predicted"/>
<organism evidence="1">
    <name type="scientific">Arundo donax</name>
    <name type="common">Giant reed</name>
    <name type="synonym">Donax arundinaceus</name>
    <dbReference type="NCBI Taxonomy" id="35708"/>
    <lineage>
        <taxon>Eukaryota</taxon>
        <taxon>Viridiplantae</taxon>
        <taxon>Streptophyta</taxon>
        <taxon>Embryophyta</taxon>
        <taxon>Tracheophyta</taxon>
        <taxon>Spermatophyta</taxon>
        <taxon>Magnoliopsida</taxon>
        <taxon>Liliopsida</taxon>
        <taxon>Poales</taxon>
        <taxon>Poaceae</taxon>
        <taxon>PACMAD clade</taxon>
        <taxon>Arundinoideae</taxon>
        <taxon>Arundineae</taxon>
        <taxon>Arundo</taxon>
    </lineage>
</organism>
<dbReference type="EMBL" id="GBRH01275808">
    <property type="protein sequence ID" value="JAD22087.1"/>
    <property type="molecule type" value="Transcribed_RNA"/>
</dbReference>
<evidence type="ECO:0000313" key="1">
    <source>
        <dbReference type="EMBL" id="JAD22087.1"/>
    </source>
</evidence>
<reference evidence="1" key="1">
    <citation type="submission" date="2014-09" db="EMBL/GenBank/DDBJ databases">
        <authorList>
            <person name="Magalhaes I.L.F."/>
            <person name="Oliveira U."/>
            <person name="Santos F.R."/>
            <person name="Vidigal T.H.D.A."/>
            <person name="Brescovit A.D."/>
            <person name="Santos A.J."/>
        </authorList>
    </citation>
    <scope>NUCLEOTIDE SEQUENCE</scope>
    <source>
        <tissue evidence="1">Shoot tissue taken approximately 20 cm above the soil surface</tissue>
    </source>
</reference>
<reference evidence="1" key="2">
    <citation type="journal article" date="2015" name="Data Brief">
        <title>Shoot transcriptome of the giant reed, Arundo donax.</title>
        <authorList>
            <person name="Barrero R.A."/>
            <person name="Guerrero F.D."/>
            <person name="Moolhuijzen P."/>
            <person name="Goolsby J.A."/>
            <person name="Tidwell J."/>
            <person name="Bellgard S.E."/>
            <person name="Bellgard M.I."/>
        </authorList>
    </citation>
    <scope>NUCLEOTIDE SEQUENCE</scope>
    <source>
        <tissue evidence="1">Shoot tissue taken approximately 20 cm above the soil surface</tissue>
    </source>
</reference>
<dbReference type="AlphaFoldDB" id="A0A0A8YFT9"/>
<accession>A0A0A8YFT9</accession>
<name>A0A0A8YFT9_ARUDO</name>
<sequence length="63" mass="7395">MWKMHIEPSDHFISTLNSAFWVNLDGFVLSIFRSYSLQQKSYGDQIAFIEVPGNRRSTRKNET</sequence>